<keyword evidence="1 6" id="KW-0597">Phosphoprotein</keyword>
<evidence type="ECO:0000256" key="5">
    <source>
        <dbReference type="ARBA" id="ARBA00023163"/>
    </source>
</evidence>
<dbReference type="SMART" id="SM00862">
    <property type="entry name" value="Trans_reg_C"/>
    <property type="match status" value="1"/>
</dbReference>
<dbReference type="SMART" id="SM00448">
    <property type="entry name" value="REC"/>
    <property type="match status" value="1"/>
</dbReference>
<dbReference type="PANTHER" id="PTHR48111:SF22">
    <property type="entry name" value="REGULATOR OF RPOS"/>
    <property type="match status" value="1"/>
</dbReference>
<protein>
    <submittedName>
        <fullName evidence="10">DNA-binding response regulator</fullName>
    </submittedName>
</protein>
<dbReference type="SUPFAM" id="SSF46894">
    <property type="entry name" value="C-terminal effector domain of the bipartite response regulators"/>
    <property type="match status" value="1"/>
</dbReference>
<proteinExistence type="predicted"/>
<keyword evidence="11" id="KW-1185">Reference proteome</keyword>
<dbReference type="Gene3D" id="6.10.250.690">
    <property type="match status" value="1"/>
</dbReference>
<dbReference type="GO" id="GO:0032993">
    <property type="term" value="C:protein-DNA complex"/>
    <property type="evidence" value="ECO:0007669"/>
    <property type="project" value="TreeGrafter"/>
</dbReference>
<evidence type="ECO:0000313" key="11">
    <source>
        <dbReference type="Proteomes" id="UP000275281"/>
    </source>
</evidence>
<dbReference type="GO" id="GO:0006355">
    <property type="term" value="P:regulation of DNA-templated transcription"/>
    <property type="evidence" value="ECO:0007669"/>
    <property type="project" value="InterPro"/>
</dbReference>
<dbReference type="Pfam" id="PF00072">
    <property type="entry name" value="Response_reg"/>
    <property type="match status" value="1"/>
</dbReference>
<dbReference type="PROSITE" id="PS51755">
    <property type="entry name" value="OMPR_PHOB"/>
    <property type="match status" value="1"/>
</dbReference>
<dbReference type="InterPro" id="IPR039420">
    <property type="entry name" value="WalR-like"/>
</dbReference>
<comment type="caution">
    <text evidence="10">The sequence shown here is derived from an EMBL/GenBank/DDBJ whole genome shotgun (WGS) entry which is preliminary data.</text>
</comment>
<keyword evidence="4 7" id="KW-0238">DNA-binding</keyword>
<dbReference type="Gene3D" id="1.10.10.10">
    <property type="entry name" value="Winged helix-like DNA-binding domain superfamily/Winged helix DNA-binding domain"/>
    <property type="match status" value="1"/>
</dbReference>
<dbReference type="PANTHER" id="PTHR48111">
    <property type="entry name" value="REGULATOR OF RPOS"/>
    <property type="match status" value="1"/>
</dbReference>
<dbReference type="PROSITE" id="PS50110">
    <property type="entry name" value="RESPONSE_REGULATORY"/>
    <property type="match status" value="1"/>
</dbReference>
<evidence type="ECO:0000259" key="9">
    <source>
        <dbReference type="PROSITE" id="PS51755"/>
    </source>
</evidence>
<dbReference type="GO" id="GO:0000976">
    <property type="term" value="F:transcription cis-regulatory region binding"/>
    <property type="evidence" value="ECO:0007669"/>
    <property type="project" value="TreeGrafter"/>
</dbReference>
<dbReference type="CDD" id="cd00383">
    <property type="entry name" value="trans_reg_C"/>
    <property type="match status" value="1"/>
</dbReference>
<evidence type="ECO:0000259" key="8">
    <source>
        <dbReference type="PROSITE" id="PS50110"/>
    </source>
</evidence>
<keyword evidence="5" id="KW-0804">Transcription</keyword>
<dbReference type="GO" id="GO:0000156">
    <property type="term" value="F:phosphorelay response regulator activity"/>
    <property type="evidence" value="ECO:0007669"/>
    <property type="project" value="TreeGrafter"/>
</dbReference>
<evidence type="ECO:0000256" key="4">
    <source>
        <dbReference type="ARBA" id="ARBA00023125"/>
    </source>
</evidence>
<evidence type="ECO:0000256" key="1">
    <source>
        <dbReference type="ARBA" id="ARBA00022553"/>
    </source>
</evidence>
<evidence type="ECO:0000256" key="6">
    <source>
        <dbReference type="PROSITE-ProRule" id="PRU00169"/>
    </source>
</evidence>
<feature type="domain" description="Response regulatory" evidence="8">
    <location>
        <begin position="2"/>
        <end position="116"/>
    </location>
</feature>
<sequence length="228" mass="25906">MNILLADDEEPLLKFLNKGLVAEGYTCTTLTMLHEVLPFVRKHTPDILVLDRLFGNEDSVTILPSIKSLPSPPLVLMLTALDEVNERVKGLQDGADDYLCKPFDFDELLARITALGRRLRAAPTLHDKSISVSNLTLMTEERVAHLFNKELPLTRIEFELLLYLAENQNKVLSRERILSRVWSTQSDPHTNIVDVYISRLRKKLANDTNLNVQTLRGNGYRLDCALIQ</sequence>
<feature type="domain" description="OmpR/PhoB-type" evidence="9">
    <location>
        <begin position="127"/>
        <end position="224"/>
    </location>
</feature>
<dbReference type="InterPro" id="IPR001867">
    <property type="entry name" value="OmpR/PhoB-type_DNA-bd"/>
</dbReference>
<feature type="modified residue" description="4-aspartylphosphate" evidence="6">
    <location>
        <position position="51"/>
    </location>
</feature>
<dbReference type="Proteomes" id="UP000275281">
    <property type="component" value="Unassembled WGS sequence"/>
</dbReference>
<keyword evidence="2" id="KW-0902">Two-component regulatory system</keyword>
<reference evidence="10 11" key="1">
    <citation type="submission" date="2018-11" db="EMBL/GenBank/DDBJ databases">
        <authorList>
            <person name="Ye M.-Q."/>
            <person name="Du Z.-J."/>
        </authorList>
    </citation>
    <scope>NUCLEOTIDE SEQUENCE [LARGE SCALE GENOMIC DNA]</scope>
    <source>
        <strain evidence="10 11">U0105</strain>
    </source>
</reference>
<organism evidence="10 11">
    <name type="scientific">Alteromonas sediminis</name>
    <dbReference type="NCBI Taxonomy" id="2259342"/>
    <lineage>
        <taxon>Bacteria</taxon>
        <taxon>Pseudomonadati</taxon>
        <taxon>Pseudomonadota</taxon>
        <taxon>Gammaproteobacteria</taxon>
        <taxon>Alteromonadales</taxon>
        <taxon>Alteromonadaceae</taxon>
        <taxon>Alteromonas/Salinimonas group</taxon>
        <taxon>Alteromonas</taxon>
    </lineage>
</organism>
<evidence type="ECO:0000256" key="2">
    <source>
        <dbReference type="ARBA" id="ARBA00023012"/>
    </source>
</evidence>
<feature type="DNA-binding region" description="OmpR/PhoB-type" evidence="7">
    <location>
        <begin position="127"/>
        <end position="224"/>
    </location>
</feature>
<name>A0A3N5ZAF9_9ALTE</name>
<dbReference type="RefSeq" id="WP_124026086.1">
    <property type="nucleotide sequence ID" value="NZ_JBHRSN010000005.1"/>
</dbReference>
<evidence type="ECO:0000313" key="10">
    <source>
        <dbReference type="EMBL" id="RPJ68084.1"/>
    </source>
</evidence>
<dbReference type="OrthoDB" id="9802426at2"/>
<keyword evidence="3" id="KW-0805">Transcription regulation</keyword>
<evidence type="ECO:0000256" key="3">
    <source>
        <dbReference type="ARBA" id="ARBA00023015"/>
    </source>
</evidence>
<dbReference type="SUPFAM" id="SSF52172">
    <property type="entry name" value="CheY-like"/>
    <property type="match status" value="1"/>
</dbReference>
<accession>A0A3N5ZAF9</accession>
<dbReference type="GO" id="GO:0005829">
    <property type="term" value="C:cytosol"/>
    <property type="evidence" value="ECO:0007669"/>
    <property type="project" value="TreeGrafter"/>
</dbReference>
<dbReference type="Gene3D" id="3.40.50.2300">
    <property type="match status" value="1"/>
</dbReference>
<dbReference type="InterPro" id="IPR016032">
    <property type="entry name" value="Sig_transdc_resp-reg_C-effctor"/>
</dbReference>
<dbReference type="Pfam" id="PF00486">
    <property type="entry name" value="Trans_reg_C"/>
    <property type="match status" value="1"/>
</dbReference>
<dbReference type="InterPro" id="IPR036388">
    <property type="entry name" value="WH-like_DNA-bd_sf"/>
</dbReference>
<dbReference type="EMBL" id="RPOK01000001">
    <property type="protein sequence ID" value="RPJ68084.1"/>
    <property type="molecule type" value="Genomic_DNA"/>
</dbReference>
<gene>
    <name evidence="10" type="ORF">DRW07_01335</name>
</gene>
<dbReference type="InterPro" id="IPR011006">
    <property type="entry name" value="CheY-like_superfamily"/>
</dbReference>
<dbReference type="InterPro" id="IPR001789">
    <property type="entry name" value="Sig_transdc_resp-reg_receiver"/>
</dbReference>
<dbReference type="AlphaFoldDB" id="A0A3N5ZAF9"/>
<evidence type="ECO:0000256" key="7">
    <source>
        <dbReference type="PROSITE-ProRule" id="PRU01091"/>
    </source>
</evidence>